<evidence type="ECO:0000313" key="2">
    <source>
        <dbReference type="EMBL" id="OJA11646.1"/>
    </source>
</evidence>
<proteinExistence type="predicted"/>
<dbReference type="EMBL" id="LVVM01004980">
    <property type="protein sequence ID" value="OJA11646.1"/>
    <property type="molecule type" value="Genomic_DNA"/>
</dbReference>
<name>A0A1J8PR47_9AGAM</name>
<feature type="region of interest" description="Disordered" evidence="1">
    <location>
        <begin position="61"/>
        <end position="91"/>
    </location>
</feature>
<dbReference type="Proteomes" id="UP000183567">
    <property type="component" value="Unassembled WGS sequence"/>
</dbReference>
<sequence length="91" mass="9619">MSELSFAEFSQAFSPPTLVPTLNALLIALSLPFEIASPTDMTPSLLLAVLESSRLPIPAAQTDLSMHDAPPVESDTSIAYSELSDGTETNP</sequence>
<organism evidence="2 3">
    <name type="scientific">Rhizopogon vesiculosus</name>
    <dbReference type="NCBI Taxonomy" id="180088"/>
    <lineage>
        <taxon>Eukaryota</taxon>
        <taxon>Fungi</taxon>
        <taxon>Dikarya</taxon>
        <taxon>Basidiomycota</taxon>
        <taxon>Agaricomycotina</taxon>
        <taxon>Agaricomycetes</taxon>
        <taxon>Agaricomycetidae</taxon>
        <taxon>Boletales</taxon>
        <taxon>Suillineae</taxon>
        <taxon>Rhizopogonaceae</taxon>
        <taxon>Rhizopogon</taxon>
    </lineage>
</organism>
<dbReference type="OrthoDB" id="2657231at2759"/>
<comment type="caution">
    <text evidence="2">The sequence shown here is derived from an EMBL/GenBank/DDBJ whole genome shotgun (WGS) entry which is preliminary data.</text>
</comment>
<evidence type="ECO:0000313" key="3">
    <source>
        <dbReference type="Proteomes" id="UP000183567"/>
    </source>
</evidence>
<protein>
    <submittedName>
        <fullName evidence="2">Uncharacterized protein</fullName>
    </submittedName>
</protein>
<dbReference type="AlphaFoldDB" id="A0A1J8PR47"/>
<feature type="compositionally biased region" description="Polar residues" evidence="1">
    <location>
        <begin position="74"/>
        <end position="91"/>
    </location>
</feature>
<keyword evidence="3" id="KW-1185">Reference proteome</keyword>
<evidence type="ECO:0000256" key="1">
    <source>
        <dbReference type="SAM" id="MobiDB-lite"/>
    </source>
</evidence>
<accession>A0A1J8PR47</accession>
<gene>
    <name evidence="2" type="ORF">AZE42_10160</name>
</gene>
<reference evidence="2 3" key="1">
    <citation type="submission" date="2016-03" db="EMBL/GenBank/DDBJ databases">
        <title>Comparative genomics of the ectomycorrhizal sister species Rhizopogon vinicolor and Rhizopogon vesiculosus (Basidiomycota: Boletales) reveals a divergence of the mating type B locus.</title>
        <authorList>
            <person name="Mujic A.B."/>
            <person name="Kuo A."/>
            <person name="Tritt A."/>
            <person name="Lipzen A."/>
            <person name="Chen C."/>
            <person name="Johnson J."/>
            <person name="Sharma A."/>
            <person name="Barry K."/>
            <person name="Grigoriev I.V."/>
            <person name="Spatafora J.W."/>
        </authorList>
    </citation>
    <scope>NUCLEOTIDE SEQUENCE [LARGE SCALE GENOMIC DNA]</scope>
    <source>
        <strain evidence="2 3">AM-OR11-056</strain>
    </source>
</reference>